<keyword evidence="1" id="KW-1133">Transmembrane helix</keyword>
<evidence type="ECO:0000259" key="2">
    <source>
        <dbReference type="PROSITE" id="PS50202"/>
    </source>
</evidence>
<evidence type="ECO:0000313" key="3">
    <source>
        <dbReference type="EMBL" id="KAI8043265.1"/>
    </source>
</evidence>
<dbReference type="AlphaFoldDB" id="A0A9Q0BTF3"/>
<feature type="domain" description="MSP" evidence="2">
    <location>
        <begin position="5"/>
        <end position="110"/>
    </location>
</feature>
<keyword evidence="1" id="KW-0472">Membrane</keyword>
<dbReference type="Pfam" id="PF00635">
    <property type="entry name" value="Motile_Sperm"/>
    <property type="match status" value="1"/>
</dbReference>
<proteinExistence type="predicted"/>
<comment type="caution">
    <text evidence="3">The sequence shown here is derived from an EMBL/GenBank/DDBJ whole genome shotgun (WGS) entry which is preliminary data.</text>
</comment>
<reference evidence="3" key="1">
    <citation type="journal article" date="2023" name="Genome Biol. Evol.">
        <title>Long-read-based Genome Assembly of Drosophila gunungcola Reveals Fewer Chemosensory Genes in Flower-breeding Species.</title>
        <authorList>
            <person name="Negi A."/>
            <person name="Liao B.Y."/>
            <person name="Yeh S.D."/>
        </authorList>
    </citation>
    <scope>NUCLEOTIDE SEQUENCE</scope>
    <source>
        <strain evidence="3">Sukarami</strain>
    </source>
</reference>
<keyword evidence="1" id="KW-0812">Transmembrane</keyword>
<dbReference type="EMBL" id="JAMKOV010000002">
    <property type="protein sequence ID" value="KAI8043265.1"/>
    <property type="molecule type" value="Genomic_DNA"/>
</dbReference>
<dbReference type="Proteomes" id="UP001059596">
    <property type="component" value="Unassembled WGS sequence"/>
</dbReference>
<gene>
    <name evidence="3" type="ORF">M5D96_004592</name>
</gene>
<evidence type="ECO:0000256" key="1">
    <source>
        <dbReference type="SAM" id="Phobius"/>
    </source>
</evidence>
<dbReference type="OrthoDB" id="7861108at2759"/>
<sequence length="192" mass="21641">MSSVQLIVTPLTLSFQAPLLHPQKRLITLLNPSDKTVIYRIHMTNDTDYSAEPSTGRIEPFDTTELTVTLSPVKEDLPGCLVDVRSIPEDMIDGANEEDWNSSDVKIELDPKKTPRQGDETLRMRLQPQDLAQIFEKHCQPVCTKCTQMCAKSTTSHLWRNRLTYFLVVLGVGLAAYLSYGALLNFKSEPVF</sequence>
<feature type="transmembrane region" description="Helical" evidence="1">
    <location>
        <begin position="163"/>
        <end position="183"/>
    </location>
</feature>
<protein>
    <recommendedName>
        <fullName evidence="2">MSP domain-containing protein</fullName>
    </recommendedName>
</protein>
<name>A0A9Q0BTF3_9MUSC</name>
<dbReference type="InterPro" id="IPR000535">
    <property type="entry name" value="MSP_dom"/>
</dbReference>
<dbReference type="SUPFAM" id="SSF49354">
    <property type="entry name" value="PapD-like"/>
    <property type="match status" value="1"/>
</dbReference>
<dbReference type="InterPro" id="IPR008962">
    <property type="entry name" value="PapD-like_sf"/>
</dbReference>
<evidence type="ECO:0000313" key="4">
    <source>
        <dbReference type="Proteomes" id="UP001059596"/>
    </source>
</evidence>
<keyword evidence="4" id="KW-1185">Reference proteome</keyword>
<organism evidence="3 4">
    <name type="scientific">Drosophila gunungcola</name>
    <name type="common">fruit fly</name>
    <dbReference type="NCBI Taxonomy" id="103775"/>
    <lineage>
        <taxon>Eukaryota</taxon>
        <taxon>Metazoa</taxon>
        <taxon>Ecdysozoa</taxon>
        <taxon>Arthropoda</taxon>
        <taxon>Hexapoda</taxon>
        <taxon>Insecta</taxon>
        <taxon>Pterygota</taxon>
        <taxon>Neoptera</taxon>
        <taxon>Endopterygota</taxon>
        <taxon>Diptera</taxon>
        <taxon>Brachycera</taxon>
        <taxon>Muscomorpha</taxon>
        <taxon>Ephydroidea</taxon>
        <taxon>Drosophilidae</taxon>
        <taxon>Drosophila</taxon>
        <taxon>Sophophora</taxon>
    </lineage>
</organism>
<dbReference type="PROSITE" id="PS50202">
    <property type="entry name" value="MSP"/>
    <property type="match status" value="1"/>
</dbReference>
<dbReference type="Gene3D" id="2.60.40.10">
    <property type="entry name" value="Immunoglobulins"/>
    <property type="match status" value="1"/>
</dbReference>
<accession>A0A9Q0BTF3</accession>
<dbReference type="InterPro" id="IPR013783">
    <property type="entry name" value="Ig-like_fold"/>
</dbReference>